<dbReference type="SUPFAM" id="SSF52833">
    <property type="entry name" value="Thioredoxin-like"/>
    <property type="match status" value="2"/>
</dbReference>
<accession>A0A9D0ZS05</accession>
<dbReference type="Proteomes" id="UP000886786">
    <property type="component" value="Unassembled WGS sequence"/>
</dbReference>
<dbReference type="InterPro" id="IPR036249">
    <property type="entry name" value="Thioredoxin-like_sf"/>
</dbReference>
<proteinExistence type="predicted"/>
<evidence type="ECO:0000313" key="1">
    <source>
        <dbReference type="EMBL" id="HIQ91448.1"/>
    </source>
</evidence>
<gene>
    <name evidence="1" type="ORF">IAB27_07520</name>
</gene>
<reference evidence="1" key="1">
    <citation type="submission" date="2020-10" db="EMBL/GenBank/DDBJ databases">
        <authorList>
            <person name="Gilroy R."/>
        </authorList>
    </citation>
    <scope>NUCLEOTIDE SEQUENCE</scope>
    <source>
        <strain evidence="1">CHK147-3167</strain>
    </source>
</reference>
<evidence type="ECO:0000313" key="2">
    <source>
        <dbReference type="Proteomes" id="UP000886786"/>
    </source>
</evidence>
<comment type="caution">
    <text evidence="1">The sequence shown here is derived from an EMBL/GenBank/DDBJ whole genome shotgun (WGS) entry which is preliminary data.</text>
</comment>
<evidence type="ECO:0008006" key="3">
    <source>
        <dbReference type="Google" id="ProtNLM"/>
    </source>
</evidence>
<protein>
    <recommendedName>
        <fullName evidence="3">Thioredoxin domain-containing protein</fullName>
    </recommendedName>
</protein>
<reference evidence="1" key="2">
    <citation type="journal article" date="2021" name="PeerJ">
        <title>Extensive microbial diversity within the chicken gut microbiome revealed by metagenomics and culture.</title>
        <authorList>
            <person name="Gilroy R."/>
            <person name="Ravi A."/>
            <person name="Getino M."/>
            <person name="Pursley I."/>
            <person name="Horton D.L."/>
            <person name="Alikhan N.F."/>
            <person name="Baker D."/>
            <person name="Gharbi K."/>
            <person name="Hall N."/>
            <person name="Watson M."/>
            <person name="Adriaenssens E.M."/>
            <person name="Foster-Nyarko E."/>
            <person name="Jarju S."/>
            <person name="Secka A."/>
            <person name="Antonio M."/>
            <person name="Oren A."/>
            <person name="Chaudhuri R.R."/>
            <person name="La Ragione R."/>
            <person name="Hildebrand F."/>
            <person name="Pallen M.J."/>
        </authorList>
    </citation>
    <scope>NUCLEOTIDE SEQUENCE</scope>
    <source>
        <strain evidence="1">CHK147-3167</strain>
    </source>
</reference>
<dbReference type="Gene3D" id="3.40.30.10">
    <property type="entry name" value="Glutaredoxin"/>
    <property type="match status" value="2"/>
</dbReference>
<name>A0A9D0ZS05_9FIRM</name>
<sequence length="296" mass="34392">MKRNLFVLTIVLMTVALLIVVFQKSGNQKFYLEDKYYGNGNYEEIEASELDALIDDRESFVLFVYQPGCVNSANFEKVLDEFIDDEDILIKRIAFSDIKDTSIGDDIKYYPSFAIFNKGTMVDYLDAESSEDLNYYNSLSDFKDWFTSYVNLKEVEASSDNVKTEENISDEDLDEVATNVNLEDVTYSEDKVNIYFFWGSTCPHREEEFKFFEEIEDEYGDYYNLHAYEVWENPDNLKIMYAFGDALGEDVTGVPYTIIGDESFTGFSDSRKDEFIEAIISKHENSKDIYFDKIKS</sequence>
<dbReference type="EMBL" id="DVFV01000129">
    <property type="protein sequence ID" value="HIQ91448.1"/>
    <property type="molecule type" value="Genomic_DNA"/>
</dbReference>
<organism evidence="1 2">
    <name type="scientific">Candidatus Coprosoma intestinipullorum</name>
    <dbReference type="NCBI Taxonomy" id="2840752"/>
    <lineage>
        <taxon>Bacteria</taxon>
        <taxon>Bacillati</taxon>
        <taxon>Bacillota</taxon>
        <taxon>Bacillota incertae sedis</taxon>
        <taxon>Candidatus Coprosoma</taxon>
    </lineage>
</organism>
<dbReference type="AlphaFoldDB" id="A0A9D0ZS05"/>